<sequence length="101" mass="10791">MSSPLNMDPQQIASNAAKLDELAQRRKQHEQQVTDIASQIAPMFTGEAATALQTILNRYVATAQALRDEEAALAEKLDSAQKAYTDTDAGGADALRSAMGI</sequence>
<dbReference type="Pfam" id="PF06013">
    <property type="entry name" value="WXG100"/>
    <property type="match status" value="1"/>
</dbReference>
<dbReference type="Proteomes" id="UP001206639">
    <property type="component" value="Unassembled WGS sequence"/>
</dbReference>
<evidence type="ECO:0000313" key="2">
    <source>
        <dbReference type="EMBL" id="MCT7658648.1"/>
    </source>
</evidence>
<proteinExistence type="predicted"/>
<feature type="region of interest" description="Disordered" evidence="1">
    <location>
        <begin position="1"/>
        <end position="30"/>
    </location>
</feature>
<feature type="compositionally biased region" description="Basic and acidic residues" evidence="1">
    <location>
        <begin position="18"/>
        <end position="30"/>
    </location>
</feature>
<organism evidence="2 3">
    <name type="scientific">Mycobacterium deserti</name>
    <dbReference type="NCBI Taxonomy" id="2978347"/>
    <lineage>
        <taxon>Bacteria</taxon>
        <taxon>Bacillati</taxon>
        <taxon>Actinomycetota</taxon>
        <taxon>Actinomycetes</taxon>
        <taxon>Mycobacteriales</taxon>
        <taxon>Mycobacteriaceae</taxon>
        <taxon>Mycobacterium</taxon>
    </lineage>
</organism>
<comment type="caution">
    <text evidence="2">The sequence shown here is derived from an EMBL/GenBank/DDBJ whole genome shotgun (WGS) entry which is preliminary data.</text>
</comment>
<dbReference type="SUPFAM" id="SSF140453">
    <property type="entry name" value="EsxAB dimer-like"/>
    <property type="match status" value="1"/>
</dbReference>
<evidence type="ECO:0000256" key="1">
    <source>
        <dbReference type="SAM" id="MobiDB-lite"/>
    </source>
</evidence>
<evidence type="ECO:0000313" key="3">
    <source>
        <dbReference type="Proteomes" id="UP001206639"/>
    </source>
</evidence>
<name>A0ABT2M8Q5_9MYCO</name>
<dbReference type="Gene3D" id="1.10.287.1060">
    <property type="entry name" value="ESAT-6-like"/>
    <property type="match status" value="1"/>
</dbReference>
<accession>A0ABT2M8Q5</accession>
<dbReference type="RefSeq" id="WP_260992687.1">
    <property type="nucleotide sequence ID" value="NZ_JAODWD010000002.1"/>
</dbReference>
<dbReference type="InterPro" id="IPR036689">
    <property type="entry name" value="ESAT-6-like_sf"/>
</dbReference>
<protein>
    <submittedName>
        <fullName evidence="2">WXG100 family type VII secretion target</fullName>
    </submittedName>
</protein>
<gene>
    <name evidence="2" type="ORF">N4S67_09465</name>
</gene>
<dbReference type="InterPro" id="IPR010310">
    <property type="entry name" value="T7SS_ESAT-6-like"/>
</dbReference>
<keyword evidence="3" id="KW-1185">Reference proteome</keyword>
<feature type="compositionally biased region" description="Polar residues" evidence="1">
    <location>
        <begin position="1"/>
        <end position="14"/>
    </location>
</feature>
<dbReference type="EMBL" id="JAODWD010000002">
    <property type="protein sequence ID" value="MCT7658648.1"/>
    <property type="molecule type" value="Genomic_DNA"/>
</dbReference>
<reference evidence="3" key="1">
    <citation type="submission" date="2023-07" db="EMBL/GenBank/DDBJ databases">
        <authorList>
            <person name="Deng Y."/>
            <person name="Zhang Y.-Q."/>
        </authorList>
    </citation>
    <scope>NUCLEOTIDE SEQUENCE [LARGE SCALE GENOMIC DNA]</scope>
    <source>
        <strain evidence="3">CPCC 205710</strain>
    </source>
</reference>